<name>A0AAT9GJY4_9BACT</name>
<dbReference type="EMBL" id="AP029612">
    <property type="protein sequence ID" value="BFG70970.1"/>
    <property type="molecule type" value="Genomic_DNA"/>
</dbReference>
<evidence type="ECO:0008006" key="3">
    <source>
        <dbReference type="Google" id="ProtNLM"/>
    </source>
</evidence>
<feature type="transmembrane region" description="Helical" evidence="1">
    <location>
        <begin position="12"/>
        <end position="29"/>
    </location>
</feature>
<protein>
    <recommendedName>
        <fullName evidence="3">DUF2892 domain-containing protein</fullName>
    </recommendedName>
</protein>
<dbReference type="AlphaFoldDB" id="A0AAT9GJY4"/>
<reference evidence="2" key="1">
    <citation type="submission" date="2024-02" db="EMBL/GenBank/DDBJ databases">
        <title>Sediminibacterium planktonica sp. nov. and Sediminibacterium longus sp. nov., isolated from surface lake and river water.</title>
        <authorList>
            <person name="Watanabe K."/>
            <person name="Takemine S."/>
            <person name="Ishii Y."/>
            <person name="Ogata Y."/>
            <person name="Shindo C."/>
            <person name="Suda W."/>
        </authorList>
    </citation>
    <scope>NUCLEOTIDE SEQUENCE</scope>
    <source>
        <strain evidence="2">KACHI17</strain>
    </source>
</reference>
<gene>
    <name evidence="2" type="ORF">KACHI17_18510</name>
</gene>
<feature type="transmembrane region" description="Helical" evidence="1">
    <location>
        <begin position="35"/>
        <end position="57"/>
    </location>
</feature>
<accession>A0AAT9GJY4</accession>
<keyword evidence="1" id="KW-1133">Transmembrane helix</keyword>
<sequence length="78" mass="8561">MKVLTSNWHMMRIIRLILAMAIVVQSWYMRDSTTAVLGVVLLASAVFNVGCCGAGGCSKSFHPVKKSSEKDPVYEEVV</sequence>
<evidence type="ECO:0000256" key="1">
    <source>
        <dbReference type="SAM" id="Phobius"/>
    </source>
</evidence>
<evidence type="ECO:0000313" key="2">
    <source>
        <dbReference type="EMBL" id="BFG70970.1"/>
    </source>
</evidence>
<dbReference type="RefSeq" id="WP_353548608.1">
    <property type="nucleotide sequence ID" value="NZ_AP029612.1"/>
</dbReference>
<proteinExistence type="predicted"/>
<keyword evidence="1" id="KW-0812">Transmembrane</keyword>
<organism evidence="2">
    <name type="scientific">Sediminibacterium sp. KACHI17</name>
    <dbReference type="NCBI Taxonomy" id="1751071"/>
    <lineage>
        <taxon>Bacteria</taxon>
        <taxon>Pseudomonadati</taxon>
        <taxon>Bacteroidota</taxon>
        <taxon>Chitinophagia</taxon>
        <taxon>Chitinophagales</taxon>
        <taxon>Chitinophagaceae</taxon>
        <taxon>Sediminibacterium</taxon>
    </lineage>
</organism>
<keyword evidence="1" id="KW-0472">Membrane</keyword>